<evidence type="ECO:0000313" key="1">
    <source>
        <dbReference type="EMBL" id="KAF9644256.1"/>
    </source>
</evidence>
<name>A0ACB6Z3K8_THEGA</name>
<gene>
    <name evidence="1" type="ORF">BDM02DRAFT_3122229</name>
</gene>
<reference evidence="1" key="2">
    <citation type="journal article" date="2020" name="Nat. Commun.">
        <title>Large-scale genome sequencing of mycorrhizal fungi provides insights into the early evolution of symbiotic traits.</title>
        <authorList>
            <person name="Miyauchi S."/>
            <person name="Kiss E."/>
            <person name="Kuo A."/>
            <person name="Drula E."/>
            <person name="Kohler A."/>
            <person name="Sanchez-Garcia M."/>
            <person name="Morin E."/>
            <person name="Andreopoulos B."/>
            <person name="Barry K.W."/>
            <person name="Bonito G."/>
            <person name="Buee M."/>
            <person name="Carver A."/>
            <person name="Chen C."/>
            <person name="Cichocki N."/>
            <person name="Clum A."/>
            <person name="Culley D."/>
            <person name="Crous P.W."/>
            <person name="Fauchery L."/>
            <person name="Girlanda M."/>
            <person name="Hayes R.D."/>
            <person name="Keri Z."/>
            <person name="LaButti K."/>
            <person name="Lipzen A."/>
            <person name="Lombard V."/>
            <person name="Magnuson J."/>
            <person name="Maillard F."/>
            <person name="Murat C."/>
            <person name="Nolan M."/>
            <person name="Ohm R.A."/>
            <person name="Pangilinan J."/>
            <person name="Pereira M.F."/>
            <person name="Perotto S."/>
            <person name="Peter M."/>
            <person name="Pfister S."/>
            <person name="Riley R."/>
            <person name="Sitrit Y."/>
            <person name="Stielow J.B."/>
            <person name="Szollosi G."/>
            <person name="Zifcakova L."/>
            <person name="Stursova M."/>
            <person name="Spatafora J.W."/>
            <person name="Tedersoo L."/>
            <person name="Vaario L.M."/>
            <person name="Yamada A."/>
            <person name="Yan M."/>
            <person name="Wang P."/>
            <person name="Xu J."/>
            <person name="Bruns T."/>
            <person name="Baldrian P."/>
            <person name="Vilgalys R."/>
            <person name="Dunand C."/>
            <person name="Henrissat B."/>
            <person name="Grigoriev I.V."/>
            <person name="Hibbett D."/>
            <person name="Nagy L.G."/>
            <person name="Martin F.M."/>
        </authorList>
    </citation>
    <scope>NUCLEOTIDE SEQUENCE</scope>
    <source>
        <strain evidence="1">P2</strain>
    </source>
</reference>
<dbReference type="EMBL" id="MU118151">
    <property type="protein sequence ID" value="KAF9644256.1"/>
    <property type="molecule type" value="Genomic_DNA"/>
</dbReference>
<accession>A0ACB6Z3K8</accession>
<reference evidence="1" key="1">
    <citation type="submission" date="2019-10" db="EMBL/GenBank/DDBJ databases">
        <authorList>
            <consortium name="DOE Joint Genome Institute"/>
            <person name="Kuo A."/>
            <person name="Miyauchi S."/>
            <person name="Kiss E."/>
            <person name="Drula E."/>
            <person name="Kohler A."/>
            <person name="Sanchez-Garcia M."/>
            <person name="Andreopoulos B."/>
            <person name="Barry K.W."/>
            <person name="Bonito G."/>
            <person name="Buee M."/>
            <person name="Carver A."/>
            <person name="Chen C."/>
            <person name="Cichocki N."/>
            <person name="Clum A."/>
            <person name="Culley D."/>
            <person name="Crous P.W."/>
            <person name="Fauchery L."/>
            <person name="Girlanda M."/>
            <person name="Hayes R."/>
            <person name="Keri Z."/>
            <person name="Labutti K."/>
            <person name="Lipzen A."/>
            <person name="Lombard V."/>
            <person name="Magnuson J."/>
            <person name="Maillard F."/>
            <person name="Morin E."/>
            <person name="Murat C."/>
            <person name="Nolan M."/>
            <person name="Ohm R."/>
            <person name="Pangilinan J."/>
            <person name="Pereira M."/>
            <person name="Perotto S."/>
            <person name="Peter M."/>
            <person name="Riley R."/>
            <person name="Sitrit Y."/>
            <person name="Stielow B."/>
            <person name="Szollosi G."/>
            <person name="Zifcakova L."/>
            <person name="Stursova M."/>
            <person name="Spatafora J.W."/>
            <person name="Tedersoo L."/>
            <person name="Vaario L.-M."/>
            <person name="Yamada A."/>
            <person name="Yan M."/>
            <person name="Wang P."/>
            <person name="Xu J."/>
            <person name="Bruns T."/>
            <person name="Baldrian P."/>
            <person name="Vilgalys R."/>
            <person name="Henrissat B."/>
            <person name="Grigoriev I.V."/>
            <person name="Hibbett D."/>
            <person name="Nagy L.G."/>
            <person name="Martin F.M."/>
        </authorList>
    </citation>
    <scope>NUCLEOTIDE SEQUENCE</scope>
    <source>
        <strain evidence="1">P2</strain>
    </source>
</reference>
<dbReference type="Proteomes" id="UP000886501">
    <property type="component" value="Unassembled WGS sequence"/>
</dbReference>
<sequence length="74" mass="7847">MSRPCTRDGANVFTEGEEGYRKAVDKDRAEIVSPVKTHAGQVFSSKAPVGPASTTSFAAQGHLTDLIRAMGLII</sequence>
<protein>
    <submittedName>
        <fullName evidence="1">Uncharacterized protein</fullName>
    </submittedName>
</protein>
<organism evidence="1 2">
    <name type="scientific">Thelephora ganbajun</name>
    <name type="common">Ganba fungus</name>
    <dbReference type="NCBI Taxonomy" id="370292"/>
    <lineage>
        <taxon>Eukaryota</taxon>
        <taxon>Fungi</taxon>
        <taxon>Dikarya</taxon>
        <taxon>Basidiomycota</taxon>
        <taxon>Agaricomycotina</taxon>
        <taxon>Agaricomycetes</taxon>
        <taxon>Thelephorales</taxon>
        <taxon>Thelephoraceae</taxon>
        <taxon>Thelephora</taxon>
    </lineage>
</organism>
<proteinExistence type="predicted"/>
<keyword evidence="2" id="KW-1185">Reference proteome</keyword>
<evidence type="ECO:0000313" key="2">
    <source>
        <dbReference type="Proteomes" id="UP000886501"/>
    </source>
</evidence>
<comment type="caution">
    <text evidence="1">The sequence shown here is derived from an EMBL/GenBank/DDBJ whole genome shotgun (WGS) entry which is preliminary data.</text>
</comment>